<name>A0AAV4T325_9ARAC</name>
<dbReference type="EMBL" id="BPLQ01008859">
    <property type="protein sequence ID" value="GIY39952.1"/>
    <property type="molecule type" value="Genomic_DNA"/>
</dbReference>
<organism evidence="1 2">
    <name type="scientific">Caerostris darwini</name>
    <dbReference type="NCBI Taxonomy" id="1538125"/>
    <lineage>
        <taxon>Eukaryota</taxon>
        <taxon>Metazoa</taxon>
        <taxon>Ecdysozoa</taxon>
        <taxon>Arthropoda</taxon>
        <taxon>Chelicerata</taxon>
        <taxon>Arachnida</taxon>
        <taxon>Araneae</taxon>
        <taxon>Araneomorphae</taxon>
        <taxon>Entelegynae</taxon>
        <taxon>Araneoidea</taxon>
        <taxon>Araneidae</taxon>
        <taxon>Caerostris</taxon>
    </lineage>
</organism>
<proteinExistence type="predicted"/>
<evidence type="ECO:0000313" key="1">
    <source>
        <dbReference type="EMBL" id="GIY39952.1"/>
    </source>
</evidence>
<reference evidence="1 2" key="1">
    <citation type="submission" date="2021-06" db="EMBL/GenBank/DDBJ databases">
        <title>Caerostris darwini draft genome.</title>
        <authorList>
            <person name="Kono N."/>
            <person name="Arakawa K."/>
        </authorList>
    </citation>
    <scope>NUCLEOTIDE SEQUENCE [LARGE SCALE GENOMIC DNA]</scope>
</reference>
<protein>
    <submittedName>
        <fullName evidence="1">Uncharacterized protein</fullName>
    </submittedName>
</protein>
<evidence type="ECO:0000313" key="2">
    <source>
        <dbReference type="Proteomes" id="UP001054837"/>
    </source>
</evidence>
<keyword evidence="2" id="KW-1185">Reference proteome</keyword>
<sequence length="114" mass="12420">MSISGRVDEQAAANLATGFEWESLAPRCSPQSPPGRHSRRCPLADEWTNEPVNLASRLEWECLAPSLLPSEPRSGCESGAGANSIVHFVKLQNRFPSHPPTKFAIRSGVPRGQE</sequence>
<dbReference type="AlphaFoldDB" id="A0AAV4T325"/>
<comment type="caution">
    <text evidence="1">The sequence shown here is derived from an EMBL/GenBank/DDBJ whole genome shotgun (WGS) entry which is preliminary data.</text>
</comment>
<gene>
    <name evidence="1" type="ORF">CDAR_232871</name>
</gene>
<dbReference type="Proteomes" id="UP001054837">
    <property type="component" value="Unassembled WGS sequence"/>
</dbReference>
<accession>A0AAV4T325</accession>